<feature type="domain" description="ABC transporter" evidence="6">
    <location>
        <begin position="323"/>
        <end position="558"/>
    </location>
</feature>
<dbReference type="GO" id="GO:0016887">
    <property type="term" value="F:ATP hydrolysis activity"/>
    <property type="evidence" value="ECO:0007669"/>
    <property type="project" value="InterPro"/>
</dbReference>
<dbReference type="PROSITE" id="PS50929">
    <property type="entry name" value="ABC_TM1F"/>
    <property type="match status" value="1"/>
</dbReference>
<protein>
    <submittedName>
        <fullName evidence="8">ABC-type multidrug transport system fused ATPase/permease subunit</fullName>
    </submittedName>
</protein>
<evidence type="ECO:0000259" key="7">
    <source>
        <dbReference type="PROSITE" id="PS50929"/>
    </source>
</evidence>
<keyword evidence="4 5" id="KW-0472">Membrane</keyword>
<keyword evidence="3 5" id="KW-1133">Transmembrane helix</keyword>
<dbReference type="EMBL" id="JAUSUZ010000001">
    <property type="protein sequence ID" value="MDQ0367108.1"/>
    <property type="molecule type" value="Genomic_DNA"/>
</dbReference>
<feature type="domain" description="ABC transmembrane type-1" evidence="7">
    <location>
        <begin position="33"/>
        <end position="313"/>
    </location>
</feature>
<comment type="caution">
    <text evidence="8">The sequence shown here is derived from an EMBL/GenBank/DDBJ whole genome shotgun (WGS) entry which is preliminary data.</text>
</comment>
<dbReference type="InterPro" id="IPR027417">
    <property type="entry name" value="P-loop_NTPase"/>
</dbReference>
<dbReference type="Gene3D" id="3.40.50.300">
    <property type="entry name" value="P-loop containing nucleotide triphosphate hydrolases"/>
    <property type="match status" value="1"/>
</dbReference>
<dbReference type="PANTHER" id="PTHR43394:SF1">
    <property type="entry name" value="ATP-BINDING CASSETTE SUB-FAMILY B MEMBER 10, MITOCHONDRIAL"/>
    <property type="match status" value="1"/>
</dbReference>
<dbReference type="PROSITE" id="PS00211">
    <property type="entry name" value="ABC_TRANSPORTER_1"/>
    <property type="match status" value="1"/>
</dbReference>
<sequence>MRDLPRPDPGVADHRSAGRLLWWMVLRVRHKLAVSVGLGVLWMCSMALAPALIGIAVDRGVAGRDAGELAGWAGAVLALGVVQAVAGILRHRFGAHNWLDTAYGTVQLTVRQSARVGAALPRRMSSGEVVSIGVSDIEQLGSAIEIVDRAIGAVAAVVVVTAIMLGTSTQLGLVVLIGVPLLLAAVALLLRPLQARQEAYRTRQGKLTTRAADIVTGLRVLRGVGGEHLFAAGYRSESQELRAAGVRVGRVGAVLEATQVLLPGLFLALVVWLGARLVLAGDLTAGQLVAFYGYTAFLVPPLRTLTEAADKIAVALVSARRLVRLLDLEPDPASPAHPVPMPREPAALADPRSGLLVRPGVLTAIAAADPADGAAIAERLARFTDSEARLGDVPLRDFDLNELRFRVLLAENEARLFAGPLRDALGGGPVEDALRTAAAEDIVNALPDRLETEIAARGREFSGGQQQRLRLARALCADPETLILVEPTSAVDAHTEARIASRLGPARTGRTTVVCTTSPLVLTHADRVCYVEDGKVIAEGTHRELLTGEPRYAATVTRQEAS</sequence>
<dbReference type="RefSeq" id="WP_307240943.1">
    <property type="nucleotide sequence ID" value="NZ_JAUSUZ010000001.1"/>
</dbReference>
<dbReference type="GO" id="GO:0015421">
    <property type="term" value="F:ABC-type oligopeptide transporter activity"/>
    <property type="evidence" value="ECO:0007669"/>
    <property type="project" value="TreeGrafter"/>
</dbReference>
<dbReference type="Pfam" id="PF00005">
    <property type="entry name" value="ABC_tran"/>
    <property type="match status" value="1"/>
</dbReference>
<dbReference type="Proteomes" id="UP001240236">
    <property type="component" value="Unassembled WGS sequence"/>
</dbReference>
<keyword evidence="2 5" id="KW-0812">Transmembrane</keyword>
<proteinExistence type="predicted"/>
<accession>A0AAE3VZH1</accession>
<feature type="transmembrane region" description="Helical" evidence="5">
    <location>
        <begin position="171"/>
        <end position="190"/>
    </location>
</feature>
<comment type="subcellular location">
    <subcellularLocation>
        <location evidence="1">Cell membrane</location>
        <topology evidence="1">Multi-pass membrane protein</topology>
    </subcellularLocation>
</comment>
<dbReference type="AlphaFoldDB" id="A0AAE3VZH1"/>
<feature type="transmembrane region" description="Helical" evidence="5">
    <location>
        <begin position="260"/>
        <end position="279"/>
    </location>
</feature>
<evidence type="ECO:0000256" key="5">
    <source>
        <dbReference type="SAM" id="Phobius"/>
    </source>
</evidence>
<evidence type="ECO:0000256" key="1">
    <source>
        <dbReference type="ARBA" id="ARBA00004651"/>
    </source>
</evidence>
<dbReference type="PANTHER" id="PTHR43394">
    <property type="entry name" value="ATP-DEPENDENT PERMEASE MDL1, MITOCHONDRIAL"/>
    <property type="match status" value="1"/>
</dbReference>
<name>A0AAE3VZH1_9ACTN</name>
<evidence type="ECO:0000313" key="9">
    <source>
        <dbReference type="Proteomes" id="UP001240236"/>
    </source>
</evidence>
<dbReference type="Pfam" id="PF00664">
    <property type="entry name" value="ABC_membrane"/>
    <property type="match status" value="1"/>
</dbReference>
<evidence type="ECO:0000259" key="6">
    <source>
        <dbReference type="PROSITE" id="PS50893"/>
    </source>
</evidence>
<organism evidence="8 9">
    <name type="scientific">Catenuloplanes indicus</name>
    <dbReference type="NCBI Taxonomy" id="137267"/>
    <lineage>
        <taxon>Bacteria</taxon>
        <taxon>Bacillati</taxon>
        <taxon>Actinomycetota</taxon>
        <taxon>Actinomycetes</taxon>
        <taxon>Micromonosporales</taxon>
        <taxon>Micromonosporaceae</taxon>
        <taxon>Catenuloplanes</taxon>
    </lineage>
</organism>
<dbReference type="SUPFAM" id="SSF52540">
    <property type="entry name" value="P-loop containing nucleoside triphosphate hydrolases"/>
    <property type="match status" value="1"/>
</dbReference>
<dbReference type="InterPro" id="IPR039421">
    <property type="entry name" value="Type_1_exporter"/>
</dbReference>
<dbReference type="InterPro" id="IPR036640">
    <property type="entry name" value="ABC1_TM_sf"/>
</dbReference>
<feature type="transmembrane region" description="Helical" evidence="5">
    <location>
        <begin position="146"/>
        <end position="165"/>
    </location>
</feature>
<feature type="transmembrane region" description="Helical" evidence="5">
    <location>
        <begin position="69"/>
        <end position="89"/>
    </location>
</feature>
<reference evidence="8 9" key="1">
    <citation type="submission" date="2023-07" db="EMBL/GenBank/DDBJ databases">
        <title>Sequencing the genomes of 1000 actinobacteria strains.</title>
        <authorList>
            <person name="Klenk H.-P."/>
        </authorList>
    </citation>
    <scope>NUCLEOTIDE SEQUENCE [LARGE SCALE GENOMIC DNA]</scope>
    <source>
        <strain evidence="8 9">DSM 44709</strain>
    </source>
</reference>
<gene>
    <name evidence="8" type="ORF">J2S42_003777</name>
</gene>
<dbReference type="InterPro" id="IPR011527">
    <property type="entry name" value="ABC1_TM_dom"/>
</dbReference>
<feature type="transmembrane region" description="Helical" evidence="5">
    <location>
        <begin position="32"/>
        <end position="57"/>
    </location>
</feature>
<evidence type="ECO:0000256" key="3">
    <source>
        <dbReference type="ARBA" id="ARBA00022989"/>
    </source>
</evidence>
<dbReference type="Gene3D" id="1.20.1560.10">
    <property type="entry name" value="ABC transporter type 1, transmembrane domain"/>
    <property type="match status" value="1"/>
</dbReference>
<dbReference type="GO" id="GO:0005524">
    <property type="term" value="F:ATP binding"/>
    <property type="evidence" value="ECO:0007669"/>
    <property type="project" value="InterPro"/>
</dbReference>
<dbReference type="PROSITE" id="PS50893">
    <property type="entry name" value="ABC_TRANSPORTER_2"/>
    <property type="match status" value="1"/>
</dbReference>
<dbReference type="SUPFAM" id="SSF90123">
    <property type="entry name" value="ABC transporter transmembrane region"/>
    <property type="match status" value="1"/>
</dbReference>
<keyword evidence="9" id="KW-1185">Reference proteome</keyword>
<evidence type="ECO:0000256" key="4">
    <source>
        <dbReference type="ARBA" id="ARBA00023136"/>
    </source>
</evidence>
<dbReference type="InterPro" id="IPR017871">
    <property type="entry name" value="ABC_transporter-like_CS"/>
</dbReference>
<evidence type="ECO:0000313" key="8">
    <source>
        <dbReference type="EMBL" id="MDQ0367108.1"/>
    </source>
</evidence>
<dbReference type="InterPro" id="IPR003439">
    <property type="entry name" value="ABC_transporter-like_ATP-bd"/>
</dbReference>
<evidence type="ECO:0000256" key="2">
    <source>
        <dbReference type="ARBA" id="ARBA00022692"/>
    </source>
</evidence>
<dbReference type="GO" id="GO:0005886">
    <property type="term" value="C:plasma membrane"/>
    <property type="evidence" value="ECO:0007669"/>
    <property type="project" value="UniProtKB-SubCell"/>
</dbReference>